<protein>
    <submittedName>
        <fullName evidence="4">Psq-type</fullName>
    </submittedName>
</protein>
<dbReference type="SUPFAM" id="SSF46689">
    <property type="entry name" value="Homeodomain-like"/>
    <property type="match status" value="1"/>
</dbReference>
<dbReference type="InterPro" id="IPR007889">
    <property type="entry name" value="HTH_Psq"/>
</dbReference>
<evidence type="ECO:0000313" key="3">
    <source>
        <dbReference type="EMBL" id="CAI9931585.1"/>
    </source>
</evidence>
<gene>
    <name evidence="2" type="ORF">HINF_LOCUS19228</name>
    <name evidence="3" type="ORF">HINF_LOCUS19230</name>
    <name evidence="4" type="ORF">HINF_LOCUS30111</name>
    <name evidence="5" type="ORF">HINF_LOCUS30113</name>
    <name evidence="6" type="ORF">HINF_LOCUS37775</name>
    <name evidence="7" type="ORF">HINF_LOCUS37777</name>
    <name evidence="8" type="ORF">HINF_LOCUS67310</name>
    <name evidence="9" type="ORF">HINF_LOCUS67312</name>
</gene>
<dbReference type="EMBL" id="CATOUU010000495">
    <property type="protein sequence ID" value="CAI9931583.1"/>
    <property type="molecule type" value="Genomic_DNA"/>
</dbReference>
<name>A0AA86PMW6_9EUKA</name>
<dbReference type="EMBL" id="CAXDID020000463">
    <property type="protein sequence ID" value="CAL6094106.1"/>
    <property type="molecule type" value="Genomic_DNA"/>
</dbReference>
<organism evidence="4">
    <name type="scientific">Hexamita inflata</name>
    <dbReference type="NCBI Taxonomy" id="28002"/>
    <lineage>
        <taxon>Eukaryota</taxon>
        <taxon>Metamonada</taxon>
        <taxon>Diplomonadida</taxon>
        <taxon>Hexamitidae</taxon>
        <taxon>Hexamitinae</taxon>
        <taxon>Hexamita</taxon>
    </lineage>
</organism>
<accession>A0AA86PMW6</accession>
<dbReference type="GO" id="GO:0003677">
    <property type="term" value="F:DNA binding"/>
    <property type="evidence" value="ECO:0007669"/>
    <property type="project" value="InterPro"/>
</dbReference>
<evidence type="ECO:0000313" key="8">
    <source>
        <dbReference type="EMBL" id="CAL6094102.1"/>
    </source>
</evidence>
<evidence type="ECO:0000313" key="7">
    <source>
        <dbReference type="EMBL" id="CAL6039279.1"/>
    </source>
</evidence>
<sequence length="78" mass="9007">MEQQQLVGFTSTTSKPHVDKKLLEAAIKYMLVNNLSIRQCAQLFQIPKSTLHRNLQKRDVKSVESNNLILIEQLKMLL</sequence>
<dbReference type="InterPro" id="IPR009057">
    <property type="entry name" value="Homeodomain-like_sf"/>
</dbReference>
<keyword evidence="10" id="KW-1185">Reference proteome</keyword>
<evidence type="ECO:0000259" key="1">
    <source>
        <dbReference type="Pfam" id="PF05225"/>
    </source>
</evidence>
<dbReference type="Pfam" id="PF05225">
    <property type="entry name" value="HTH_psq"/>
    <property type="match status" value="1"/>
</dbReference>
<evidence type="ECO:0000313" key="9">
    <source>
        <dbReference type="EMBL" id="CAL6094106.1"/>
    </source>
</evidence>
<proteinExistence type="predicted"/>
<dbReference type="EMBL" id="CAXDID020000142">
    <property type="protein sequence ID" value="CAL6039275.1"/>
    <property type="molecule type" value="Genomic_DNA"/>
</dbReference>
<feature type="domain" description="HTH psq-type" evidence="1">
    <location>
        <begin position="23"/>
        <end position="56"/>
    </location>
</feature>
<dbReference type="EMBL" id="CATOUU010000701">
    <property type="protein sequence ID" value="CAI9942466.1"/>
    <property type="molecule type" value="Genomic_DNA"/>
</dbReference>
<dbReference type="Proteomes" id="UP001642409">
    <property type="component" value="Unassembled WGS sequence"/>
</dbReference>
<evidence type="ECO:0000313" key="10">
    <source>
        <dbReference type="Proteomes" id="UP001642409"/>
    </source>
</evidence>
<dbReference type="EMBL" id="CAXDID020000142">
    <property type="protein sequence ID" value="CAL6039279.1"/>
    <property type="molecule type" value="Genomic_DNA"/>
</dbReference>
<reference evidence="4" key="1">
    <citation type="submission" date="2023-06" db="EMBL/GenBank/DDBJ databases">
        <authorList>
            <person name="Kurt Z."/>
        </authorList>
    </citation>
    <scope>NUCLEOTIDE SEQUENCE</scope>
</reference>
<dbReference type="Gene3D" id="1.10.10.60">
    <property type="entry name" value="Homeodomain-like"/>
    <property type="match status" value="1"/>
</dbReference>
<evidence type="ECO:0000313" key="2">
    <source>
        <dbReference type="EMBL" id="CAI9931583.1"/>
    </source>
</evidence>
<comment type="caution">
    <text evidence="4">The sequence shown here is derived from an EMBL/GenBank/DDBJ whole genome shotgun (WGS) entry which is preliminary data.</text>
</comment>
<evidence type="ECO:0000313" key="4">
    <source>
        <dbReference type="EMBL" id="CAI9942466.1"/>
    </source>
</evidence>
<evidence type="ECO:0000313" key="5">
    <source>
        <dbReference type="EMBL" id="CAI9942468.1"/>
    </source>
</evidence>
<evidence type="ECO:0000313" key="6">
    <source>
        <dbReference type="EMBL" id="CAL6039275.1"/>
    </source>
</evidence>
<reference evidence="6 10" key="2">
    <citation type="submission" date="2024-07" db="EMBL/GenBank/DDBJ databases">
        <authorList>
            <person name="Akdeniz Z."/>
        </authorList>
    </citation>
    <scope>NUCLEOTIDE SEQUENCE [LARGE SCALE GENOMIC DNA]</scope>
</reference>
<dbReference type="AlphaFoldDB" id="A0AA86PMW6"/>
<dbReference type="EMBL" id="CATOUU010000701">
    <property type="protein sequence ID" value="CAI9942468.1"/>
    <property type="molecule type" value="Genomic_DNA"/>
</dbReference>
<dbReference type="EMBL" id="CAXDID020000463">
    <property type="protein sequence ID" value="CAL6094102.1"/>
    <property type="molecule type" value="Genomic_DNA"/>
</dbReference>
<dbReference type="EMBL" id="CATOUU010000495">
    <property type="protein sequence ID" value="CAI9931585.1"/>
    <property type="molecule type" value="Genomic_DNA"/>
</dbReference>